<keyword evidence="2" id="KW-0456">Lyase</keyword>
<dbReference type="RefSeq" id="WP_147403841.1">
    <property type="nucleotide sequence ID" value="NZ_QZFU01000011.1"/>
</dbReference>
<sequence>MYDQTEIQEILPHRHPILLIDRVDDITFFECLVAVKAVTCAEPCYRTVPETALSADFAYPRSLIIESFCQSCAFLWLASIRSVNAKPNGRLVFATAKDVVFHQHAFPGDLLRHTVRMTRMVGDNAFLTGEIWIGDRLVAEVGAIAAALRPTTTLEGSEQSMQN</sequence>
<reference evidence="3 4" key="1">
    <citation type="submission" date="2018-09" db="EMBL/GenBank/DDBJ databases">
        <title>YIM PH21274 draft genome.</title>
        <authorList>
            <person name="Miao C."/>
        </authorList>
    </citation>
    <scope>NUCLEOTIDE SEQUENCE [LARGE SCALE GENOMIC DNA]</scope>
    <source>
        <strain evidence="3 4">YIM PH 21724</strain>
    </source>
</reference>
<gene>
    <name evidence="3" type="ORF">D5S18_03670</name>
</gene>
<dbReference type="PANTHER" id="PTHR30272">
    <property type="entry name" value="3-HYDROXYACYL-[ACYL-CARRIER-PROTEIN] DEHYDRATASE"/>
    <property type="match status" value="1"/>
</dbReference>
<evidence type="ECO:0000256" key="1">
    <source>
        <dbReference type="ARBA" id="ARBA00009174"/>
    </source>
</evidence>
<dbReference type="SUPFAM" id="SSF54637">
    <property type="entry name" value="Thioesterase/thiol ester dehydrase-isomerase"/>
    <property type="match status" value="1"/>
</dbReference>
<proteinExistence type="inferred from homology"/>
<name>A0A3A4K2N3_9NOCA</name>
<dbReference type="EMBL" id="QZFU01000011">
    <property type="protein sequence ID" value="RJO78948.1"/>
    <property type="molecule type" value="Genomic_DNA"/>
</dbReference>
<dbReference type="OrthoDB" id="9772788at2"/>
<dbReference type="InterPro" id="IPR013114">
    <property type="entry name" value="FabA_FabZ"/>
</dbReference>
<evidence type="ECO:0000313" key="3">
    <source>
        <dbReference type="EMBL" id="RJO78948.1"/>
    </source>
</evidence>
<comment type="caution">
    <text evidence="3">The sequence shown here is derived from an EMBL/GenBank/DDBJ whole genome shotgun (WGS) entry which is preliminary data.</text>
</comment>
<dbReference type="AlphaFoldDB" id="A0A3A4K2N3"/>
<protein>
    <submittedName>
        <fullName evidence="3">Beta-hydroxyacyl-ACP dehydratase</fullName>
    </submittedName>
</protein>
<organism evidence="3 4">
    <name type="scientific">Nocardia panacis</name>
    <dbReference type="NCBI Taxonomy" id="2340916"/>
    <lineage>
        <taxon>Bacteria</taxon>
        <taxon>Bacillati</taxon>
        <taxon>Actinomycetota</taxon>
        <taxon>Actinomycetes</taxon>
        <taxon>Mycobacteriales</taxon>
        <taxon>Nocardiaceae</taxon>
        <taxon>Nocardia</taxon>
    </lineage>
</organism>
<comment type="similarity">
    <text evidence="1">Belongs to the thioester dehydratase family. FabZ subfamily.</text>
</comment>
<evidence type="ECO:0000313" key="4">
    <source>
        <dbReference type="Proteomes" id="UP000266677"/>
    </source>
</evidence>
<evidence type="ECO:0000256" key="2">
    <source>
        <dbReference type="ARBA" id="ARBA00023239"/>
    </source>
</evidence>
<dbReference type="GO" id="GO:0016829">
    <property type="term" value="F:lyase activity"/>
    <property type="evidence" value="ECO:0007669"/>
    <property type="project" value="UniProtKB-KW"/>
</dbReference>
<dbReference type="Pfam" id="PF07977">
    <property type="entry name" value="FabA"/>
    <property type="match status" value="1"/>
</dbReference>
<dbReference type="PANTHER" id="PTHR30272:SF1">
    <property type="entry name" value="3-HYDROXYACYL-[ACYL-CARRIER-PROTEIN] DEHYDRATASE"/>
    <property type="match status" value="1"/>
</dbReference>
<dbReference type="InterPro" id="IPR029069">
    <property type="entry name" value="HotDog_dom_sf"/>
</dbReference>
<dbReference type="Proteomes" id="UP000266677">
    <property type="component" value="Unassembled WGS sequence"/>
</dbReference>
<keyword evidence="4" id="KW-1185">Reference proteome</keyword>
<dbReference type="Gene3D" id="3.10.129.10">
    <property type="entry name" value="Hotdog Thioesterase"/>
    <property type="match status" value="1"/>
</dbReference>
<accession>A0A3A4K2N3</accession>